<organism evidence="8 9">
    <name type="scientific">Hydrogenophaga bisanensis</name>
    <dbReference type="NCBI Taxonomy" id="439611"/>
    <lineage>
        <taxon>Bacteria</taxon>
        <taxon>Pseudomonadati</taxon>
        <taxon>Pseudomonadota</taxon>
        <taxon>Betaproteobacteria</taxon>
        <taxon>Burkholderiales</taxon>
        <taxon>Comamonadaceae</taxon>
        <taxon>Hydrogenophaga</taxon>
    </lineage>
</organism>
<dbReference type="PANTHER" id="PTHR36838:SF1">
    <property type="entry name" value="SLR1864 PROTEIN"/>
    <property type="match status" value="1"/>
</dbReference>
<feature type="transmembrane region" description="Helical" evidence="7">
    <location>
        <begin position="93"/>
        <end position="117"/>
    </location>
</feature>
<dbReference type="Proteomes" id="UP001596495">
    <property type="component" value="Unassembled WGS sequence"/>
</dbReference>
<dbReference type="PANTHER" id="PTHR36838">
    <property type="entry name" value="AUXIN EFFLUX CARRIER FAMILY PROTEIN"/>
    <property type="match status" value="1"/>
</dbReference>
<evidence type="ECO:0000256" key="1">
    <source>
        <dbReference type="ARBA" id="ARBA00004141"/>
    </source>
</evidence>
<sequence length="324" mass="34392">MNFSSHPVFISLTPVFLLIGVGFLAGRLQWIRGDAIKDLSNLVFLVLIPALLFRTMSAVRFEQLDLTPVAAYFLAAVGLLVLSIAWRGFNCRSVVMALAGVFSNMVMIGITLVELAYGKRGLVTLLTLVSVHALILLTLGSVMLELAAARETRRAGGEPPHLMATAMSAIKGALIHPIPLPILTGLLFAQTGWSLPSVIDKPLQLLGSAFGPLALVLVGVSLARTPMHGHWGPALWIAASKNLLLPLLVGLSAWGFGITGLPLTVMVVAAALPIGANVFLFAQRYQVVQELTTASMGISTGLALFTLSVVMLIMSWLNPVVITG</sequence>
<dbReference type="Pfam" id="PF03547">
    <property type="entry name" value="Mem_trans"/>
    <property type="match status" value="1"/>
</dbReference>
<feature type="transmembrane region" description="Helical" evidence="7">
    <location>
        <begin position="205"/>
        <end position="223"/>
    </location>
</feature>
<accession>A0ABW2RED1</accession>
<keyword evidence="3" id="KW-1003">Cell membrane</keyword>
<protein>
    <submittedName>
        <fullName evidence="8">AEC family transporter</fullName>
    </submittedName>
</protein>
<keyword evidence="4 7" id="KW-0812">Transmembrane</keyword>
<feature type="transmembrane region" description="Helical" evidence="7">
    <location>
        <begin position="69"/>
        <end position="86"/>
    </location>
</feature>
<proteinExistence type="predicted"/>
<comment type="subcellular location">
    <subcellularLocation>
        <location evidence="1">Membrane</location>
        <topology evidence="1">Multi-pass membrane protein</topology>
    </subcellularLocation>
</comment>
<keyword evidence="9" id="KW-1185">Reference proteome</keyword>
<evidence type="ECO:0000256" key="2">
    <source>
        <dbReference type="ARBA" id="ARBA00022448"/>
    </source>
</evidence>
<comment type="caution">
    <text evidence="8">The sequence shown here is derived from an EMBL/GenBank/DDBJ whole genome shotgun (WGS) entry which is preliminary data.</text>
</comment>
<feature type="transmembrane region" description="Helical" evidence="7">
    <location>
        <begin position="263"/>
        <end position="282"/>
    </location>
</feature>
<name>A0ABW2RED1_9BURK</name>
<evidence type="ECO:0000256" key="3">
    <source>
        <dbReference type="ARBA" id="ARBA00022475"/>
    </source>
</evidence>
<evidence type="ECO:0000256" key="4">
    <source>
        <dbReference type="ARBA" id="ARBA00022692"/>
    </source>
</evidence>
<feature type="transmembrane region" description="Helical" evidence="7">
    <location>
        <begin position="6"/>
        <end position="26"/>
    </location>
</feature>
<feature type="transmembrane region" description="Helical" evidence="7">
    <location>
        <begin position="38"/>
        <end position="57"/>
    </location>
</feature>
<evidence type="ECO:0000256" key="6">
    <source>
        <dbReference type="ARBA" id="ARBA00023136"/>
    </source>
</evidence>
<keyword evidence="5 7" id="KW-1133">Transmembrane helix</keyword>
<dbReference type="EMBL" id="JBHTBX010000019">
    <property type="protein sequence ID" value="MFC7436479.1"/>
    <property type="molecule type" value="Genomic_DNA"/>
</dbReference>
<feature type="transmembrane region" description="Helical" evidence="7">
    <location>
        <begin position="294"/>
        <end position="317"/>
    </location>
</feature>
<evidence type="ECO:0000313" key="8">
    <source>
        <dbReference type="EMBL" id="MFC7436479.1"/>
    </source>
</evidence>
<keyword evidence="2" id="KW-0813">Transport</keyword>
<feature type="transmembrane region" description="Helical" evidence="7">
    <location>
        <begin position="235"/>
        <end position="257"/>
    </location>
</feature>
<feature type="transmembrane region" description="Helical" evidence="7">
    <location>
        <begin position="173"/>
        <end position="193"/>
    </location>
</feature>
<evidence type="ECO:0000256" key="7">
    <source>
        <dbReference type="SAM" id="Phobius"/>
    </source>
</evidence>
<dbReference type="InterPro" id="IPR004776">
    <property type="entry name" value="Mem_transp_PIN-like"/>
</dbReference>
<keyword evidence="6 7" id="KW-0472">Membrane</keyword>
<evidence type="ECO:0000313" key="9">
    <source>
        <dbReference type="Proteomes" id="UP001596495"/>
    </source>
</evidence>
<evidence type="ECO:0000256" key="5">
    <source>
        <dbReference type="ARBA" id="ARBA00022989"/>
    </source>
</evidence>
<reference evidence="9" key="1">
    <citation type="journal article" date="2019" name="Int. J. Syst. Evol. Microbiol.">
        <title>The Global Catalogue of Microorganisms (GCM) 10K type strain sequencing project: providing services to taxonomists for standard genome sequencing and annotation.</title>
        <authorList>
            <consortium name="The Broad Institute Genomics Platform"/>
            <consortium name="The Broad Institute Genome Sequencing Center for Infectious Disease"/>
            <person name="Wu L."/>
            <person name="Ma J."/>
        </authorList>
    </citation>
    <scope>NUCLEOTIDE SEQUENCE [LARGE SCALE GENOMIC DNA]</scope>
    <source>
        <strain evidence="9">CCUG 54518</strain>
    </source>
</reference>
<dbReference type="RefSeq" id="WP_382260138.1">
    <property type="nucleotide sequence ID" value="NZ_JBHTBX010000019.1"/>
</dbReference>
<feature type="transmembrane region" description="Helical" evidence="7">
    <location>
        <begin position="123"/>
        <end position="144"/>
    </location>
</feature>
<gene>
    <name evidence="8" type="ORF">ACFQNJ_18380</name>
</gene>